<evidence type="ECO:0000256" key="1">
    <source>
        <dbReference type="SAM" id="Phobius"/>
    </source>
</evidence>
<feature type="transmembrane region" description="Helical" evidence="1">
    <location>
        <begin position="6"/>
        <end position="30"/>
    </location>
</feature>
<dbReference type="Proteomes" id="UP000006055">
    <property type="component" value="Chromosome"/>
</dbReference>
<name>I4C4Z5_DESTA</name>
<accession>I4C4Z5</accession>
<organism evidence="2 3">
    <name type="scientific">Desulfomonile tiedjei (strain ATCC 49306 / DSM 6799 / DCB-1)</name>
    <dbReference type="NCBI Taxonomy" id="706587"/>
    <lineage>
        <taxon>Bacteria</taxon>
        <taxon>Pseudomonadati</taxon>
        <taxon>Thermodesulfobacteriota</taxon>
        <taxon>Desulfomonilia</taxon>
        <taxon>Desulfomonilales</taxon>
        <taxon>Desulfomonilaceae</taxon>
        <taxon>Desulfomonile</taxon>
    </lineage>
</organism>
<keyword evidence="1" id="KW-0472">Membrane</keyword>
<dbReference type="KEGG" id="dti:Desti_1928"/>
<keyword evidence="1" id="KW-1133">Transmembrane helix</keyword>
<proteinExistence type="predicted"/>
<gene>
    <name evidence="2" type="ordered locus">Desti_1928</name>
</gene>
<evidence type="ECO:0000313" key="3">
    <source>
        <dbReference type="Proteomes" id="UP000006055"/>
    </source>
</evidence>
<keyword evidence="1" id="KW-0812">Transmembrane</keyword>
<keyword evidence="3" id="KW-1185">Reference proteome</keyword>
<dbReference type="EMBL" id="CP003360">
    <property type="protein sequence ID" value="AFM24636.1"/>
    <property type="molecule type" value="Genomic_DNA"/>
</dbReference>
<dbReference type="HOGENOM" id="CLU_2537142_0_0_7"/>
<dbReference type="AlphaFoldDB" id="I4C4Z5"/>
<dbReference type="RefSeq" id="WP_014809781.1">
    <property type="nucleotide sequence ID" value="NC_018025.1"/>
</dbReference>
<evidence type="ECO:0000313" key="2">
    <source>
        <dbReference type="EMBL" id="AFM24636.1"/>
    </source>
</evidence>
<reference evidence="3" key="1">
    <citation type="submission" date="2012-06" db="EMBL/GenBank/DDBJ databases">
        <title>Complete sequence of chromosome of Desulfomonile tiedjei DSM 6799.</title>
        <authorList>
            <person name="Lucas S."/>
            <person name="Copeland A."/>
            <person name="Lapidus A."/>
            <person name="Glavina del Rio T."/>
            <person name="Dalin E."/>
            <person name="Tice H."/>
            <person name="Bruce D."/>
            <person name="Goodwin L."/>
            <person name="Pitluck S."/>
            <person name="Peters L."/>
            <person name="Ovchinnikova G."/>
            <person name="Zeytun A."/>
            <person name="Lu M."/>
            <person name="Kyrpides N."/>
            <person name="Mavromatis K."/>
            <person name="Ivanova N."/>
            <person name="Brettin T."/>
            <person name="Detter J.C."/>
            <person name="Han C."/>
            <person name="Larimer F."/>
            <person name="Land M."/>
            <person name="Hauser L."/>
            <person name="Markowitz V."/>
            <person name="Cheng J.-F."/>
            <person name="Hugenholtz P."/>
            <person name="Woyke T."/>
            <person name="Wu D."/>
            <person name="Spring S."/>
            <person name="Schroeder M."/>
            <person name="Brambilla E."/>
            <person name="Klenk H.-P."/>
            <person name="Eisen J.A."/>
        </authorList>
    </citation>
    <scope>NUCLEOTIDE SEQUENCE [LARGE SCALE GENOMIC DNA]</scope>
    <source>
        <strain evidence="3">ATCC 49306 / DSM 6799 / DCB-1</strain>
    </source>
</reference>
<protein>
    <submittedName>
        <fullName evidence="2">Uncharacterized protein</fullName>
    </submittedName>
</protein>
<sequence length="83" mass="9291">MDLSLAVIILVPAMAVIGFLFLAQTILVAWKSPVDRKGGFHGDLFKSFRTMHSDEHSDCYDDCMRGFHWESGRIPACLSSCKL</sequence>